<evidence type="ECO:0000313" key="4">
    <source>
        <dbReference type="Proteomes" id="UP000290759"/>
    </source>
</evidence>
<organism evidence="3 4">
    <name type="scientific">Lichenibacterium minor</name>
    <dbReference type="NCBI Taxonomy" id="2316528"/>
    <lineage>
        <taxon>Bacteria</taxon>
        <taxon>Pseudomonadati</taxon>
        <taxon>Pseudomonadota</taxon>
        <taxon>Alphaproteobacteria</taxon>
        <taxon>Hyphomicrobiales</taxon>
        <taxon>Lichenihabitantaceae</taxon>
        <taxon>Lichenibacterium</taxon>
    </lineage>
</organism>
<feature type="compositionally biased region" description="Basic and acidic residues" evidence="1">
    <location>
        <begin position="102"/>
        <end position="113"/>
    </location>
</feature>
<evidence type="ECO:0000259" key="2">
    <source>
        <dbReference type="Pfam" id="PF11695"/>
    </source>
</evidence>
<name>A0A4Q2U4B0_9HYPH</name>
<sequence length="152" mass="16836">MPFVSLTRLRLRSIRFLPAFARHNLRTLAQVKAAPGFRGGSLLADRGWAFWTLTAWDGQDAMRAYMTAGAHRTAMPYLLEWCDEASVAHWTQDGDALPSWAEADRRMRDEGRPSKLRHPGPHHADLGFRAARTAVTAPLRPAPARVPAPGSA</sequence>
<dbReference type="Proteomes" id="UP000290759">
    <property type="component" value="Unassembled WGS sequence"/>
</dbReference>
<feature type="domain" description="DUF3291" evidence="2">
    <location>
        <begin position="47"/>
        <end position="108"/>
    </location>
</feature>
<dbReference type="Pfam" id="PF11695">
    <property type="entry name" value="DUF3291"/>
    <property type="match status" value="1"/>
</dbReference>
<dbReference type="SUPFAM" id="SSF54909">
    <property type="entry name" value="Dimeric alpha+beta barrel"/>
    <property type="match status" value="1"/>
</dbReference>
<dbReference type="InterPro" id="IPR011008">
    <property type="entry name" value="Dimeric_a/b-barrel"/>
</dbReference>
<reference evidence="3 4" key="2">
    <citation type="submission" date="2019-02" db="EMBL/GenBank/DDBJ databases">
        <title>'Lichenibacterium ramalinii' gen. nov. sp. nov., 'Lichenibacterium minor' gen. nov. sp. nov.</title>
        <authorList>
            <person name="Pankratov T."/>
        </authorList>
    </citation>
    <scope>NUCLEOTIDE SEQUENCE [LARGE SCALE GENOMIC DNA]</scope>
    <source>
        <strain evidence="3 4">RmlP026</strain>
    </source>
</reference>
<reference evidence="3 4" key="1">
    <citation type="submission" date="2018-12" db="EMBL/GenBank/DDBJ databases">
        <authorList>
            <person name="Grouzdev D.S."/>
            <person name="Krutkina M.S."/>
        </authorList>
    </citation>
    <scope>NUCLEOTIDE SEQUENCE [LARGE SCALE GENOMIC DNA]</scope>
    <source>
        <strain evidence="3 4">RmlP026</strain>
    </source>
</reference>
<evidence type="ECO:0000313" key="3">
    <source>
        <dbReference type="EMBL" id="RYC29747.1"/>
    </source>
</evidence>
<proteinExistence type="predicted"/>
<protein>
    <submittedName>
        <fullName evidence="3">DUF3291 domain-containing protein</fullName>
    </submittedName>
</protein>
<dbReference type="EMBL" id="QYBB01000041">
    <property type="protein sequence ID" value="RYC29747.1"/>
    <property type="molecule type" value="Genomic_DNA"/>
</dbReference>
<accession>A0A4Q2U4B0</accession>
<comment type="caution">
    <text evidence="3">The sequence shown here is derived from an EMBL/GenBank/DDBJ whole genome shotgun (WGS) entry which is preliminary data.</text>
</comment>
<gene>
    <name evidence="3" type="ORF">D3273_22345</name>
</gene>
<keyword evidence="4" id="KW-1185">Reference proteome</keyword>
<evidence type="ECO:0000256" key="1">
    <source>
        <dbReference type="SAM" id="MobiDB-lite"/>
    </source>
</evidence>
<dbReference type="RefSeq" id="WP_129229112.1">
    <property type="nucleotide sequence ID" value="NZ_QYBB01000041.1"/>
</dbReference>
<dbReference type="AlphaFoldDB" id="A0A4Q2U4B0"/>
<feature type="region of interest" description="Disordered" evidence="1">
    <location>
        <begin position="101"/>
        <end position="132"/>
    </location>
</feature>
<dbReference type="OrthoDB" id="1550774at2"/>
<dbReference type="InterPro" id="IPR021708">
    <property type="entry name" value="DUF3291"/>
</dbReference>